<evidence type="ECO:0000313" key="3">
    <source>
        <dbReference type="Proteomes" id="UP000676169"/>
    </source>
</evidence>
<organism evidence="2 3">
    <name type="scientific">Luteolibacter ambystomatis</name>
    <dbReference type="NCBI Taxonomy" id="2824561"/>
    <lineage>
        <taxon>Bacteria</taxon>
        <taxon>Pseudomonadati</taxon>
        <taxon>Verrucomicrobiota</taxon>
        <taxon>Verrucomicrobiia</taxon>
        <taxon>Verrucomicrobiales</taxon>
        <taxon>Verrucomicrobiaceae</taxon>
        <taxon>Luteolibacter</taxon>
    </lineage>
</organism>
<keyword evidence="3" id="KW-1185">Reference proteome</keyword>
<keyword evidence="1" id="KW-0472">Membrane</keyword>
<feature type="transmembrane region" description="Helical" evidence="1">
    <location>
        <begin position="66"/>
        <end position="91"/>
    </location>
</feature>
<evidence type="ECO:0000313" key="2">
    <source>
        <dbReference type="EMBL" id="QUE51645.1"/>
    </source>
</evidence>
<reference evidence="2" key="1">
    <citation type="submission" date="2021-04" db="EMBL/GenBank/DDBJ databases">
        <title>Luteolibacter sp. 32A isolated from the skin of an Anderson's salamander (Ambystoma andersonii).</title>
        <authorList>
            <person name="Spergser J."/>
            <person name="Busse H.-J."/>
        </authorList>
    </citation>
    <scope>NUCLEOTIDE SEQUENCE</scope>
    <source>
        <strain evidence="2">32A</strain>
    </source>
</reference>
<dbReference type="Proteomes" id="UP000676169">
    <property type="component" value="Chromosome"/>
</dbReference>
<evidence type="ECO:0008006" key="4">
    <source>
        <dbReference type="Google" id="ProtNLM"/>
    </source>
</evidence>
<protein>
    <recommendedName>
        <fullName evidence="4">Transmembrane protein</fullName>
    </recommendedName>
</protein>
<sequence length="98" mass="11010">MSDQTDSTLAPLPVPPKRPRFPLWKACALSSLPGLAAAGVVMWMAFHHHAHLRIPLVRGLDDWIYWPIATLVWFLIVSGIPLLVSFLLWVASHLRPQP</sequence>
<dbReference type="KEGG" id="lamb:KBB96_01830"/>
<keyword evidence="1" id="KW-1133">Transmembrane helix</keyword>
<evidence type="ECO:0000256" key="1">
    <source>
        <dbReference type="SAM" id="Phobius"/>
    </source>
</evidence>
<dbReference type="EMBL" id="CP073100">
    <property type="protein sequence ID" value="QUE51645.1"/>
    <property type="molecule type" value="Genomic_DNA"/>
</dbReference>
<gene>
    <name evidence="2" type="ORF">KBB96_01830</name>
</gene>
<accession>A0A975J099</accession>
<name>A0A975J099_9BACT</name>
<dbReference type="RefSeq" id="WP_211631784.1">
    <property type="nucleotide sequence ID" value="NZ_CP073100.1"/>
</dbReference>
<keyword evidence="1" id="KW-0812">Transmembrane</keyword>
<feature type="transmembrane region" description="Helical" evidence="1">
    <location>
        <begin position="26"/>
        <end position="46"/>
    </location>
</feature>
<proteinExistence type="predicted"/>
<dbReference type="AlphaFoldDB" id="A0A975J099"/>